<organism evidence="7 8">
    <name type="scientific">Sapajus apella</name>
    <name type="common">Brown-capped capuchin</name>
    <name type="synonym">Cebus apella</name>
    <dbReference type="NCBI Taxonomy" id="9515"/>
    <lineage>
        <taxon>Eukaryota</taxon>
        <taxon>Metazoa</taxon>
        <taxon>Chordata</taxon>
        <taxon>Craniata</taxon>
        <taxon>Vertebrata</taxon>
        <taxon>Euteleostomi</taxon>
        <taxon>Mammalia</taxon>
        <taxon>Eutheria</taxon>
        <taxon>Euarchontoglires</taxon>
        <taxon>Primates</taxon>
        <taxon>Haplorrhini</taxon>
        <taxon>Platyrrhini</taxon>
        <taxon>Cebidae</taxon>
        <taxon>Cebinae</taxon>
        <taxon>Sapajus</taxon>
    </lineage>
</organism>
<dbReference type="InterPro" id="IPR033116">
    <property type="entry name" value="TRYPSIN_SER"/>
</dbReference>
<dbReference type="Pfam" id="PF00089">
    <property type="entry name" value="Trypsin"/>
    <property type="match status" value="1"/>
</dbReference>
<dbReference type="AlphaFoldDB" id="A0A6J3FTE0"/>
<dbReference type="PROSITE" id="PS50240">
    <property type="entry name" value="TRYPSIN_DOM"/>
    <property type="match status" value="1"/>
</dbReference>
<dbReference type="PROSITE" id="PS00135">
    <property type="entry name" value="TRYPSIN_SER"/>
    <property type="match status" value="1"/>
</dbReference>
<dbReference type="PANTHER" id="PTHR24264:SF54">
    <property type="entry name" value="PEPTIDASE S1 DOMAIN-CONTAINING PROTEIN"/>
    <property type="match status" value="1"/>
</dbReference>
<keyword evidence="7" id="KW-1185">Reference proteome</keyword>
<dbReference type="InterPro" id="IPR050127">
    <property type="entry name" value="Serine_Proteases_S1"/>
</dbReference>
<dbReference type="Gene3D" id="2.40.10.10">
    <property type="entry name" value="Trypsin-like serine proteases"/>
    <property type="match status" value="1"/>
</dbReference>
<protein>
    <submittedName>
        <fullName evidence="8">Plasminogen-like</fullName>
    </submittedName>
</protein>
<dbReference type="SMART" id="SM00020">
    <property type="entry name" value="Tryp_SPc"/>
    <property type="match status" value="1"/>
</dbReference>
<dbReference type="PANTHER" id="PTHR24264">
    <property type="entry name" value="TRYPSIN-RELATED"/>
    <property type="match status" value="1"/>
</dbReference>
<dbReference type="GO" id="GO:0005615">
    <property type="term" value="C:extracellular space"/>
    <property type="evidence" value="ECO:0007669"/>
    <property type="project" value="TreeGrafter"/>
</dbReference>
<evidence type="ECO:0000256" key="5">
    <source>
        <dbReference type="ARBA" id="ARBA00024195"/>
    </source>
</evidence>
<evidence type="ECO:0000256" key="3">
    <source>
        <dbReference type="ARBA" id="ARBA00022825"/>
    </source>
</evidence>
<keyword evidence="3" id="KW-0720">Serine protease</keyword>
<dbReference type="InterPro" id="IPR043504">
    <property type="entry name" value="Peptidase_S1_PA_chymotrypsin"/>
</dbReference>
<dbReference type="RefSeq" id="XP_032109029.1">
    <property type="nucleotide sequence ID" value="XM_032253138.1"/>
</dbReference>
<evidence type="ECO:0000313" key="7">
    <source>
        <dbReference type="Proteomes" id="UP000504640"/>
    </source>
</evidence>
<accession>A0A6J3FTE0</accession>
<dbReference type="FunFam" id="2.40.10.10:FF:000002">
    <property type="entry name" value="Transmembrane protease serine"/>
    <property type="match status" value="1"/>
</dbReference>
<dbReference type="GeneID" id="116533409"/>
<dbReference type="InterPro" id="IPR001254">
    <property type="entry name" value="Trypsin_dom"/>
</dbReference>
<sequence length="159" mass="17527">MAGCRCYSSQQSIKQQLMLFFGPAIITDKVIPACLPSPNYVVADWTECYITGWGETQGTFGAGVLKEARLPVIENKVCNRYELLNGRVRSTELCAGDLAGGTDSCQGDSGGPLVCFKKDKYILQGVTSWGLGCARPNKPAVYVRVSRYVTWIERMMRNN</sequence>
<proteinExistence type="inferred from homology"/>
<dbReference type="InterPro" id="IPR009003">
    <property type="entry name" value="Peptidase_S1_PA"/>
</dbReference>
<dbReference type="Proteomes" id="UP000504640">
    <property type="component" value="Unplaced"/>
</dbReference>
<dbReference type="CDD" id="cd00190">
    <property type="entry name" value="Tryp_SPc"/>
    <property type="match status" value="1"/>
</dbReference>
<evidence type="ECO:0000256" key="4">
    <source>
        <dbReference type="ARBA" id="ARBA00023157"/>
    </source>
</evidence>
<keyword evidence="1" id="KW-0645">Protease</keyword>
<reference evidence="8" key="1">
    <citation type="submission" date="2025-08" db="UniProtKB">
        <authorList>
            <consortium name="RefSeq"/>
        </authorList>
    </citation>
    <scope>IDENTIFICATION</scope>
    <source>
        <tissue evidence="8">Blood</tissue>
    </source>
</reference>
<feature type="domain" description="Peptidase S1" evidence="6">
    <location>
        <begin position="17"/>
        <end position="157"/>
    </location>
</feature>
<evidence type="ECO:0000313" key="8">
    <source>
        <dbReference type="RefSeq" id="XP_032109029.1"/>
    </source>
</evidence>
<evidence type="ECO:0000256" key="1">
    <source>
        <dbReference type="ARBA" id="ARBA00022670"/>
    </source>
</evidence>
<name>A0A6J3FTE0_SAPAP</name>
<evidence type="ECO:0000259" key="6">
    <source>
        <dbReference type="PROSITE" id="PS50240"/>
    </source>
</evidence>
<dbReference type="GO" id="GO:0006508">
    <property type="term" value="P:proteolysis"/>
    <property type="evidence" value="ECO:0007669"/>
    <property type="project" value="UniProtKB-KW"/>
</dbReference>
<dbReference type="SUPFAM" id="SSF50494">
    <property type="entry name" value="Trypsin-like serine proteases"/>
    <property type="match status" value="1"/>
</dbReference>
<dbReference type="GO" id="GO:0004252">
    <property type="term" value="F:serine-type endopeptidase activity"/>
    <property type="evidence" value="ECO:0007669"/>
    <property type="project" value="InterPro"/>
</dbReference>
<comment type="similarity">
    <text evidence="5">Belongs to the peptidase S1 family. CLIP subfamily.</text>
</comment>
<keyword evidence="4" id="KW-1015">Disulfide bond</keyword>
<gene>
    <name evidence="8" type="primary">LOC116533409</name>
</gene>
<evidence type="ECO:0000256" key="2">
    <source>
        <dbReference type="ARBA" id="ARBA00022801"/>
    </source>
</evidence>
<keyword evidence="2" id="KW-0378">Hydrolase</keyword>